<dbReference type="PANTHER" id="PTHR35721:SF1">
    <property type="entry name" value="UREIDOGLYCOLATE HYDROLASE"/>
    <property type="match status" value="1"/>
</dbReference>
<name>A0AAW1S7F2_9CHLO</name>
<proteinExistence type="predicted"/>
<protein>
    <recommendedName>
        <fullName evidence="3">Ureidoglycolate hydrolase</fullName>
    </recommendedName>
</protein>
<evidence type="ECO:0000313" key="1">
    <source>
        <dbReference type="EMBL" id="KAK9842219.1"/>
    </source>
</evidence>
<comment type="caution">
    <text evidence="1">The sequence shown here is derived from an EMBL/GenBank/DDBJ whole genome shotgun (WGS) entry which is preliminary data.</text>
</comment>
<dbReference type="Proteomes" id="UP001445335">
    <property type="component" value="Unassembled WGS sequence"/>
</dbReference>
<dbReference type="InterPro" id="IPR024060">
    <property type="entry name" value="Ureidoglycolate_lyase_dom_sf"/>
</dbReference>
<dbReference type="SUPFAM" id="SSF51182">
    <property type="entry name" value="RmlC-like cupins"/>
    <property type="match status" value="1"/>
</dbReference>
<dbReference type="AlphaFoldDB" id="A0AAW1S7F2"/>
<dbReference type="PANTHER" id="PTHR35721">
    <property type="entry name" value="UREIDOGLYCOLATE HYDROLASE"/>
    <property type="match status" value="1"/>
</dbReference>
<dbReference type="InterPro" id="IPR011051">
    <property type="entry name" value="RmlC_Cupin_sf"/>
</dbReference>
<organism evidence="1 2">
    <name type="scientific">Elliptochloris bilobata</name>
    <dbReference type="NCBI Taxonomy" id="381761"/>
    <lineage>
        <taxon>Eukaryota</taxon>
        <taxon>Viridiplantae</taxon>
        <taxon>Chlorophyta</taxon>
        <taxon>core chlorophytes</taxon>
        <taxon>Trebouxiophyceae</taxon>
        <taxon>Trebouxiophyceae incertae sedis</taxon>
        <taxon>Elliptochloris clade</taxon>
        <taxon>Elliptochloris</taxon>
    </lineage>
</organism>
<dbReference type="Gene3D" id="2.60.120.480">
    <property type="entry name" value="Ureidoglycolate hydrolase"/>
    <property type="match status" value="1"/>
</dbReference>
<accession>A0AAW1S7F2</accession>
<dbReference type="EMBL" id="JALJOU010000008">
    <property type="protein sequence ID" value="KAK9842219.1"/>
    <property type="molecule type" value="Genomic_DNA"/>
</dbReference>
<gene>
    <name evidence="1" type="ORF">WJX81_001181</name>
</gene>
<evidence type="ECO:0000313" key="2">
    <source>
        <dbReference type="Proteomes" id="UP001445335"/>
    </source>
</evidence>
<evidence type="ECO:0008006" key="3">
    <source>
        <dbReference type="Google" id="ProtNLM"/>
    </source>
</evidence>
<reference evidence="1 2" key="1">
    <citation type="journal article" date="2024" name="Nat. Commun.">
        <title>Phylogenomics reveals the evolutionary origins of lichenization in chlorophyte algae.</title>
        <authorList>
            <person name="Puginier C."/>
            <person name="Libourel C."/>
            <person name="Otte J."/>
            <person name="Skaloud P."/>
            <person name="Haon M."/>
            <person name="Grisel S."/>
            <person name="Petersen M."/>
            <person name="Berrin J.G."/>
            <person name="Delaux P.M."/>
            <person name="Dal Grande F."/>
            <person name="Keller J."/>
        </authorList>
    </citation>
    <scope>NUCLEOTIDE SEQUENCE [LARGE SCALE GENOMIC DNA]</scope>
    <source>
        <strain evidence="1 2">SAG 245.80</strain>
    </source>
</reference>
<keyword evidence="2" id="KW-1185">Reference proteome</keyword>
<dbReference type="GO" id="GO:0004848">
    <property type="term" value="F:ureidoglycolate hydrolase activity"/>
    <property type="evidence" value="ECO:0007669"/>
    <property type="project" value="InterPro"/>
</dbReference>
<sequence>MVKTSSVNFSAFGQVIGPTDDGKQYDEEDAQLQLDQGRPRFYIMRLPRRGLTFHRITFHAKVTQCLGGLQPAPWYLAVAAPSGGVAAWPRPADLHAFRVPHGAFLKLHAGTWHAGPLFADSPHMDFYNLELSDTNVTDHNTKDYGEEGLKFEVVEA</sequence>